<evidence type="ECO:0000256" key="1">
    <source>
        <dbReference type="SAM" id="Phobius"/>
    </source>
</evidence>
<organism evidence="2 3">
    <name type="scientific">Thermococcus piezophilus</name>
    <dbReference type="NCBI Taxonomy" id="1712654"/>
    <lineage>
        <taxon>Archaea</taxon>
        <taxon>Methanobacteriati</taxon>
        <taxon>Methanobacteriota</taxon>
        <taxon>Thermococci</taxon>
        <taxon>Thermococcales</taxon>
        <taxon>Thermococcaceae</taxon>
        <taxon>Thermococcus</taxon>
    </lineage>
</organism>
<reference evidence="3" key="1">
    <citation type="journal article" date="2016" name="Syst. Appl. Microbiol.">
        <title>Thermococcus piezophilus sp. nov., a novel hyperthermophilic and piezophilic archaeon with a broad pressure range for growth, isolated from a deepest hydrothermal vent at the Mid-Cayman Rise.</title>
        <authorList>
            <person name="Dalmasso C."/>
            <person name="Oger P."/>
            <person name="Selva G."/>
            <person name="Courtine D."/>
            <person name="L'Haridon S."/>
            <person name="Garlaschelli A."/>
            <person name="Roussel E."/>
            <person name="Miyazaki J."/>
            <person name="Reveillaud J."/>
            <person name="Jebbar M."/>
            <person name="Takai K."/>
            <person name="Maignien L."/>
            <person name="Alain K."/>
        </authorList>
    </citation>
    <scope>NUCLEOTIDE SEQUENCE [LARGE SCALE GENOMIC DNA]</scope>
    <source>
        <strain evidence="3">CDGS</strain>
    </source>
</reference>
<proteinExistence type="predicted"/>
<dbReference type="AlphaFoldDB" id="A0A172WGC4"/>
<name>A0A172WGC4_9EURY</name>
<keyword evidence="3" id="KW-1185">Reference proteome</keyword>
<sequence length="74" mass="8215">MKLGKVIIVSFSFLFNFIVGASFGGFIMPNVVVPLFVYWLYLKCTSPKSELKSLFIDILLISTASLVGWYLGSS</sequence>
<feature type="transmembrane region" description="Helical" evidence="1">
    <location>
        <begin position="54"/>
        <end position="72"/>
    </location>
</feature>
<accession>A0A172WGC4</accession>
<evidence type="ECO:0000313" key="2">
    <source>
        <dbReference type="EMBL" id="ANF22399.1"/>
    </source>
</evidence>
<gene>
    <name evidence="2" type="ORF">A7C91_03840</name>
</gene>
<keyword evidence="1" id="KW-0472">Membrane</keyword>
<dbReference type="EMBL" id="CP015520">
    <property type="protein sequence ID" value="ANF22399.1"/>
    <property type="molecule type" value="Genomic_DNA"/>
</dbReference>
<dbReference type="STRING" id="1712654.A7C91_03840"/>
<feature type="transmembrane region" description="Helical" evidence="1">
    <location>
        <begin position="13"/>
        <end position="42"/>
    </location>
</feature>
<keyword evidence="1" id="KW-1133">Transmembrane helix</keyword>
<keyword evidence="1" id="KW-0812">Transmembrane</keyword>
<protein>
    <submittedName>
        <fullName evidence="2">Uncharacterized protein</fullName>
    </submittedName>
</protein>
<evidence type="ECO:0000313" key="3">
    <source>
        <dbReference type="Proteomes" id="UP000076969"/>
    </source>
</evidence>
<dbReference type="Proteomes" id="UP000076969">
    <property type="component" value="Chromosome"/>
</dbReference>
<dbReference type="KEGG" id="tpie:A7C91_03840"/>